<dbReference type="GO" id="GO:0003677">
    <property type="term" value="F:DNA binding"/>
    <property type="evidence" value="ECO:0007669"/>
    <property type="project" value="UniProtKB-KW"/>
</dbReference>
<dbReference type="InterPro" id="IPR005119">
    <property type="entry name" value="LysR_subst-bd"/>
</dbReference>
<comment type="similarity">
    <text evidence="1">Belongs to the LysR transcriptional regulatory family.</text>
</comment>
<dbReference type="STRING" id="43658.AT705_23020"/>
<dbReference type="GO" id="GO:0003700">
    <property type="term" value="F:DNA-binding transcription factor activity"/>
    <property type="evidence" value="ECO:0007669"/>
    <property type="project" value="InterPro"/>
</dbReference>
<dbReference type="GO" id="GO:0032993">
    <property type="term" value="C:protein-DNA complex"/>
    <property type="evidence" value="ECO:0007669"/>
    <property type="project" value="TreeGrafter"/>
</dbReference>
<evidence type="ECO:0000256" key="4">
    <source>
        <dbReference type="ARBA" id="ARBA00023163"/>
    </source>
</evidence>
<name>A0A5S3V224_9GAMM</name>
<dbReference type="EMBL" id="CP045430">
    <property type="protein sequence ID" value="QPB85897.1"/>
    <property type="molecule type" value="Genomic_DNA"/>
</dbReference>
<evidence type="ECO:0000256" key="1">
    <source>
        <dbReference type="ARBA" id="ARBA00009437"/>
    </source>
</evidence>
<evidence type="ECO:0000256" key="2">
    <source>
        <dbReference type="ARBA" id="ARBA00023015"/>
    </source>
</evidence>
<dbReference type="InterPro" id="IPR000847">
    <property type="entry name" value="LysR_HTH_N"/>
</dbReference>
<evidence type="ECO:0000313" key="5">
    <source>
        <dbReference type="EMBL" id="QPB85897.1"/>
    </source>
</evidence>
<dbReference type="PANTHER" id="PTHR30346">
    <property type="entry name" value="TRANSCRIPTIONAL DUAL REGULATOR HCAR-RELATED"/>
    <property type="match status" value="1"/>
</dbReference>
<dbReference type="Gene3D" id="3.40.190.10">
    <property type="entry name" value="Periplasmic binding protein-like II"/>
    <property type="match status" value="2"/>
</dbReference>
<dbReference type="PRINTS" id="PR00039">
    <property type="entry name" value="HTHLYSR"/>
</dbReference>
<keyword evidence="2" id="KW-0805">Transcription regulation</keyword>
<reference evidence="5 6" key="1">
    <citation type="submission" date="2019-10" db="EMBL/GenBank/DDBJ databases">
        <title>Pseudoalteromonas rubra S4059.</title>
        <authorList>
            <person name="Paulsen S."/>
            <person name="Wang X."/>
        </authorList>
    </citation>
    <scope>NUCLEOTIDE SEQUENCE [LARGE SCALE GENOMIC DNA]</scope>
    <source>
        <strain evidence="5 6">S4059</strain>
    </source>
</reference>
<protein>
    <submittedName>
        <fullName evidence="5">LysR family transcriptional regulator</fullName>
    </submittedName>
</protein>
<sequence>MNIDWLDLRKLRYLVTVAQELSFSKAARRLNMAQPPLSQQIKKIEQQLGFTVFERSTRQVSLTRRGERLIQHADQVLESHYALMRYLGAEQSGELLPLRLGAIGLAIDVLIAPRIALFHQQHPDYLIDLEEGTTQQLISQCHAQLLDAAIIRLHQHALSDEHLYLLKKEPYVLAVPRAWQFTTSELCLSALARKPYISYPRDLHPELYDEINQAFAIAHVRPKLVQQVKTKSATLALVANQVGFAIVPASLSESDSRHIDFIPIKQTLPSVDYYLYCRDLERHPGLRALLRLLKEELNDVTPPAR</sequence>
<dbReference type="InterPro" id="IPR036388">
    <property type="entry name" value="WH-like_DNA-bd_sf"/>
</dbReference>
<gene>
    <name evidence="5" type="ORF">CWC22_023130</name>
</gene>
<keyword evidence="4" id="KW-0804">Transcription</keyword>
<dbReference type="RefSeq" id="WP_138537105.1">
    <property type="nucleotide sequence ID" value="NZ_CP045430.1"/>
</dbReference>
<organism evidence="5 6">
    <name type="scientific">Pseudoalteromonas rubra</name>
    <dbReference type="NCBI Taxonomy" id="43658"/>
    <lineage>
        <taxon>Bacteria</taxon>
        <taxon>Pseudomonadati</taxon>
        <taxon>Pseudomonadota</taxon>
        <taxon>Gammaproteobacteria</taxon>
        <taxon>Alteromonadales</taxon>
        <taxon>Pseudoalteromonadaceae</taxon>
        <taxon>Pseudoalteromonas</taxon>
    </lineage>
</organism>
<dbReference type="SUPFAM" id="SSF53850">
    <property type="entry name" value="Periplasmic binding protein-like II"/>
    <property type="match status" value="1"/>
</dbReference>
<dbReference type="FunFam" id="1.10.10.10:FF:000001">
    <property type="entry name" value="LysR family transcriptional regulator"/>
    <property type="match status" value="1"/>
</dbReference>
<dbReference type="Pfam" id="PF00126">
    <property type="entry name" value="HTH_1"/>
    <property type="match status" value="1"/>
</dbReference>
<evidence type="ECO:0000313" key="6">
    <source>
        <dbReference type="Proteomes" id="UP000305729"/>
    </source>
</evidence>
<accession>A0A5S3V224</accession>
<dbReference type="CDD" id="cd08414">
    <property type="entry name" value="PBP2_LTTR_aromatics_like"/>
    <property type="match status" value="1"/>
</dbReference>
<dbReference type="PROSITE" id="PS50931">
    <property type="entry name" value="HTH_LYSR"/>
    <property type="match status" value="1"/>
</dbReference>
<evidence type="ECO:0000256" key="3">
    <source>
        <dbReference type="ARBA" id="ARBA00023125"/>
    </source>
</evidence>
<proteinExistence type="inferred from homology"/>
<dbReference type="AlphaFoldDB" id="A0A5S3V224"/>
<dbReference type="Gene3D" id="1.10.10.10">
    <property type="entry name" value="Winged helix-like DNA-binding domain superfamily/Winged helix DNA-binding domain"/>
    <property type="match status" value="1"/>
</dbReference>
<dbReference type="Proteomes" id="UP000305729">
    <property type="component" value="Chromosome 2"/>
</dbReference>
<dbReference type="Pfam" id="PF03466">
    <property type="entry name" value="LysR_substrate"/>
    <property type="match status" value="1"/>
</dbReference>
<dbReference type="SUPFAM" id="SSF46785">
    <property type="entry name" value="Winged helix' DNA-binding domain"/>
    <property type="match status" value="1"/>
</dbReference>
<dbReference type="InterPro" id="IPR036390">
    <property type="entry name" value="WH_DNA-bd_sf"/>
</dbReference>
<keyword evidence="3" id="KW-0238">DNA-binding</keyword>
<dbReference type="PANTHER" id="PTHR30346:SF28">
    <property type="entry name" value="HTH-TYPE TRANSCRIPTIONAL REGULATOR CYNR"/>
    <property type="match status" value="1"/>
</dbReference>